<dbReference type="Pfam" id="PF01607">
    <property type="entry name" value="CBM_14"/>
    <property type="match status" value="1"/>
</dbReference>
<protein>
    <recommendedName>
        <fullName evidence="2">Chitin-binding type-2 domain-containing protein</fullName>
    </recommendedName>
</protein>
<dbReference type="Gene3D" id="2.170.140.10">
    <property type="entry name" value="Chitin binding domain"/>
    <property type="match status" value="1"/>
</dbReference>
<dbReference type="SUPFAM" id="SSF57625">
    <property type="entry name" value="Invertebrate chitin-binding proteins"/>
    <property type="match status" value="1"/>
</dbReference>
<dbReference type="GO" id="GO:0005576">
    <property type="term" value="C:extracellular region"/>
    <property type="evidence" value="ECO:0007669"/>
    <property type="project" value="InterPro"/>
</dbReference>
<name>A0A9J6BE73_POLVA</name>
<evidence type="ECO:0000313" key="3">
    <source>
        <dbReference type="EMBL" id="KAG5667904.1"/>
    </source>
</evidence>
<dbReference type="InterPro" id="IPR002557">
    <property type="entry name" value="Chitin-bd_dom"/>
</dbReference>
<gene>
    <name evidence="3" type="ORF">PVAND_015869</name>
</gene>
<reference evidence="3" key="1">
    <citation type="submission" date="2021-03" db="EMBL/GenBank/DDBJ databases">
        <title>Chromosome level genome of the anhydrobiotic midge Polypedilum vanderplanki.</title>
        <authorList>
            <person name="Yoshida Y."/>
            <person name="Kikawada T."/>
            <person name="Gusev O."/>
        </authorList>
    </citation>
    <scope>NUCLEOTIDE SEQUENCE</scope>
    <source>
        <strain evidence="3">NIAS01</strain>
        <tissue evidence="3">Whole body or cell culture</tissue>
    </source>
</reference>
<sequence length="82" mass="9522">MKILFFILAVGIYCIYANQCPEIDSHPYPTLLPHPYDCTLFIKCHRGEEHIMECPFSDRTNTTRLRFNATISACDWPQNVPC</sequence>
<keyword evidence="4" id="KW-1185">Reference proteome</keyword>
<dbReference type="PROSITE" id="PS50940">
    <property type="entry name" value="CHIT_BIND_II"/>
    <property type="match status" value="1"/>
</dbReference>
<evidence type="ECO:0000256" key="1">
    <source>
        <dbReference type="SAM" id="SignalP"/>
    </source>
</evidence>
<dbReference type="AlphaFoldDB" id="A0A9J6BE73"/>
<feature type="domain" description="Chitin-binding type-2" evidence="2">
    <location>
        <begin position="17"/>
        <end position="82"/>
    </location>
</feature>
<dbReference type="Proteomes" id="UP001107558">
    <property type="component" value="Chromosome 4"/>
</dbReference>
<feature type="chain" id="PRO_5039914067" description="Chitin-binding type-2 domain-containing protein" evidence="1">
    <location>
        <begin position="18"/>
        <end position="82"/>
    </location>
</feature>
<dbReference type="InterPro" id="IPR036508">
    <property type="entry name" value="Chitin-bd_dom_sf"/>
</dbReference>
<dbReference type="GO" id="GO:0008061">
    <property type="term" value="F:chitin binding"/>
    <property type="evidence" value="ECO:0007669"/>
    <property type="project" value="InterPro"/>
</dbReference>
<proteinExistence type="predicted"/>
<feature type="signal peptide" evidence="1">
    <location>
        <begin position="1"/>
        <end position="17"/>
    </location>
</feature>
<evidence type="ECO:0000259" key="2">
    <source>
        <dbReference type="PROSITE" id="PS50940"/>
    </source>
</evidence>
<comment type="caution">
    <text evidence="3">The sequence shown here is derived from an EMBL/GenBank/DDBJ whole genome shotgun (WGS) entry which is preliminary data.</text>
</comment>
<dbReference type="EMBL" id="JADBJN010000004">
    <property type="protein sequence ID" value="KAG5667904.1"/>
    <property type="molecule type" value="Genomic_DNA"/>
</dbReference>
<evidence type="ECO:0000313" key="4">
    <source>
        <dbReference type="Proteomes" id="UP001107558"/>
    </source>
</evidence>
<dbReference type="SMART" id="SM00494">
    <property type="entry name" value="ChtBD2"/>
    <property type="match status" value="1"/>
</dbReference>
<accession>A0A9J6BE73</accession>
<dbReference type="OrthoDB" id="6020543at2759"/>
<keyword evidence="1" id="KW-0732">Signal</keyword>
<organism evidence="3 4">
    <name type="scientific">Polypedilum vanderplanki</name>
    <name type="common">Sleeping chironomid midge</name>
    <dbReference type="NCBI Taxonomy" id="319348"/>
    <lineage>
        <taxon>Eukaryota</taxon>
        <taxon>Metazoa</taxon>
        <taxon>Ecdysozoa</taxon>
        <taxon>Arthropoda</taxon>
        <taxon>Hexapoda</taxon>
        <taxon>Insecta</taxon>
        <taxon>Pterygota</taxon>
        <taxon>Neoptera</taxon>
        <taxon>Endopterygota</taxon>
        <taxon>Diptera</taxon>
        <taxon>Nematocera</taxon>
        <taxon>Chironomoidea</taxon>
        <taxon>Chironomidae</taxon>
        <taxon>Chironominae</taxon>
        <taxon>Polypedilum</taxon>
        <taxon>Polypedilum</taxon>
    </lineage>
</organism>